<organism evidence="1 2">
    <name type="scientific">Bifidobacterium amazonense</name>
    <dbReference type="NCBI Taxonomy" id="2809027"/>
    <lineage>
        <taxon>Bacteria</taxon>
        <taxon>Bacillati</taxon>
        <taxon>Actinomycetota</taxon>
        <taxon>Actinomycetes</taxon>
        <taxon>Bifidobacteriales</taxon>
        <taxon>Bifidobacteriaceae</taxon>
        <taxon>Bifidobacterium</taxon>
    </lineage>
</organism>
<dbReference type="SUPFAM" id="SSF52980">
    <property type="entry name" value="Restriction endonuclease-like"/>
    <property type="match status" value="1"/>
</dbReference>
<evidence type="ECO:0008006" key="3">
    <source>
        <dbReference type="Google" id="ProtNLM"/>
    </source>
</evidence>
<dbReference type="RefSeq" id="WP_241514596.1">
    <property type="nucleotide sequence ID" value="NZ_JAFEJT020000057.1"/>
</dbReference>
<dbReference type="Proteomes" id="UP000710815">
    <property type="component" value="Unassembled WGS sequence"/>
</dbReference>
<accession>A0ABS9VXH0</accession>
<gene>
    <name evidence="1" type="ORF">JS533_011055</name>
</gene>
<sequence length="324" mass="36699">MDTTIHRLRGRDQFLTEQQLSRIHESELARFEELAERMPVPVVASHTSALKLLGVELPERYLGPFAPDSLHIVVGSPKALRKVDGVTMHVNNARLVEEHSAPCGGDFGMVTAELALMQMAETLDMLELVVLGDCMMRRGVQKQTTKRQLALTMNQAGTFRGKRKLMRAIPLMRENTDSSYETRTRLLLACRGLGSADVNAEVSSDRATPWHVDMAYPELMVAIEYDGLFHMTDVIQQEQDKQKRGHLRSRSWEMFEITKMRLATPEARDAVADDVAHAFGRALDMPIRPLPCIPIRQLADRRSRYRAAGLELPQLERFFINPPE</sequence>
<protein>
    <recommendedName>
        <fullName evidence="3">DUF559 domain-containing protein</fullName>
    </recommendedName>
</protein>
<comment type="caution">
    <text evidence="1">The sequence shown here is derived from an EMBL/GenBank/DDBJ whole genome shotgun (WGS) entry which is preliminary data.</text>
</comment>
<evidence type="ECO:0000313" key="1">
    <source>
        <dbReference type="EMBL" id="MCH9276805.1"/>
    </source>
</evidence>
<dbReference type="InterPro" id="IPR011335">
    <property type="entry name" value="Restrct_endonuc-II-like"/>
</dbReference>
<reference evidence="1 2" key="2">
    <citation type="journal article" date="2021" name="Syst. Appl. Microbiol.">
        <title>Phylogenetic classification of ten novel species belonging to the genus Bifidobacterium comprising B. phasiani sp. nov., B. pongonis sp. nov., B. saguinibicoloris sp. nov., B. colobi sp. nov., B. simiiventris sp. nov., B. santillanense sp. nov., B. miconis sp. nov., B. amazonense sp. nov., B. pluvialisilvae sp. nov., and B. miconisargentati sp. nov.</title>
        <authorList>
            <person name="Lugli G.A."/>
            <person name="Calvete-Torre I."/>
            <person name="Alessandri G."/>
            <person name="Milani C."/>
            <person name="Turroni F."/>
            <person name="Laiolo P."/>
            <person name="Ossiprandi M.C."/>
            <person name="Margolles A."/>
            <person name="Ruiz L."/>
            <person name="Ventura M."/>
        </authorList>
    </citation>
    <scope>NUCLEOTIDE SEQUENCE [LARGE SCALE GENOMIC DNA]</scope>
    <source>
        <strain evidence="1 2">MA1</strain>
    </source>
</reference>
<reference evidence="1 2" key="1">
    <citation type="journal article" date="2021" name="Environ. Microbiol.">
        <title>Genetic insights into the dark matter of the mammalian gut microbiota through targeted genome reconstruction.</title>
        <authorList>
            <person name="Lugli G.A."/>
            <person name="Alessandri G."/>
            <person name="Milani C."/>
            <person name="Viappiani A."/>
            <person name="Fontana F."/>
            <person name="Tarracchini C."/>
            <person name="Mancabelli L."/>
            <person name="Argentini C."/>
            <person name="Ruiz L."/>
            <person name="Margolles A."/>
            <person name="van Sinderen D."/>
            <person name="Turroni F."/>
            <person name="Ventura M."/>
        </authorList>
    </citation>
    <scope>NUCLEOTIDE SEQUENCE [LARGE SCALE GENOMIC DNA]</scope>
    <source>
        <strain evidence="1 2">MA1</strain>
    </source>
</reference>
<dbReference type="EMBL" id="JAFEJT020000057">
    <property type="protein sequence ID" value="MCH9276805.1"/>
    <property type="molecule type" value="Genomic_DNA"/>
</dbReference>
<dbReference type="Gene3D" id="3.40.960.10">
    <property type="entry name" value="VSR Endonuclease"/>
    <property type="match status" value="1"/>
</dbReference>
<keyword evidence="2" id="KW-1185">Reference proteome</keyword>
<name>A0ABS9VXH0_9BIFI</name>
<proteinExistence type="predicted"/>
<evidence type="ECO:0000313" key="2">
    <source>
        <dbReference type="Proteomes" id="UP000710815"/>
    </source>
</evidence>